<feature type="transmembrane region" description="Helical" evidence="1">
    <location>
        <begin position="334"/>
        <end position="353"/>
    </location>
</feature>
<keyword evidence="1" id="KW-0812">Transmembrane</keyword>
<feature type="transmembrane region" description="Helical" evidence="1">
    <location>
        <begin position="12"/>
        <end position="30"/>
    </location>
</feature>
<protein>
    <recommendedName>
        <fullName evidence="4">EpsG family protein</fullName>
    </recommendedName>
</protein>
<feature type="transmembrane region" description="Helical" evidence="1">
    <location>
        <begin position="251"/>
        <end position="268"/>
    </location>
</feature>
<organism evidence="2 3">
    <name type="scientific">Chryseobacterium formosense</name>
    <dbReference type="NCBI Taxonomy" id="236814"/>
    <lineage>
        <taxon>Bacteria</taxon>
        <taxon>Pseudomonadati</taxon>
        <taxon>Bacteroidota</taxon>
        <taxon>Flavobacteriia</taxon>
        <taxon>Flavobacteriales</taxon>
        <taxon>Weeksellaceae</taxon>
        <taxon>Chryseobacterium group</taxon>
        <taxon>Chryseobacterium</taxon>
    </lineage>
</organism>
<accession>A0A085Z7R6</accession>
<evidence type="ECO:0008006" key="4">
    <source>
        <dbReference type="Google" id="ProtNLM"/>
    </source>
</evidence>
<proteinExistence type="predicted"/>
<feature type="transmembrane region" description="Helical" evidence="1">
    <location>
        <begin position="151"/>
        <end position="180"/>
    </location>
</feature>
<feature type="transmembrane region" description="Helical" evidence="1">
    <location>
        <begin position="187"/>
        <end position="207"/>
    </location>
</feature>
<dbReference type="eggNOG" id="ENOG5033F84">
    <property type="taxonomic scope" value="Bacteria"/>
</dbReference>
<dbReference type="RefSeq" id="WP_034674753.1">
    <property type="nucleotide sequence ID" value="NZ_FPAP01000001.1"/>
</dbReference>
<feature type="transmembrane region" description="Helical" evidence="1">
    <location>
        <begin position="280"/>
        <end position="298"/>
    </location>
</feature>
<feature type="transmembrane region" description="Helical" evidence="1">
    <location>
        <begin position="304"/>
        <end position="322"/>
    </location>
</feature>
<dbReference type="OrthoDB" id="1245705at2"/>
<name>A0A085Z7R6_9FLAO</name>
<sequence length="375" mass="44286">MIKTSKQLKLYAYLGFLVIVLAYVVIQLYIKSNLPTVGWTISDWLINYEDGGFKRRGLLGSMMFFIHDYFKIPLHTQVFLVQSLFFILVFYFLIRLILSKKLNWDILILVCSPLCILYLPVNIFNSGRKEIILLALLLYFASGEITRMKKILLFTGFLLGLFIHELFYFYLPFVIAFYILKTKKIDLKYLGSLTLLSTLIMIVLFFFGGEINQGQSIELLKTRGIQLDKWNIFTYNAAEERENMIIAYKSYILFAAEFFLMIFLSFSFIKKYLPEYKNAFRLFIIISLAWVSPLYYLGADWFRWNHIYSLSLIILIISALPNNTDKRFYVDGKFNISLFVIIILFFIIFYLHIQYDTSGNSEEYLMNYIKTKLHL</sequence>
<comment type="caution">
    <text evidence="2">The sequence shown here is derived from an EMBL/GenBank/DDBJ whole genome shotgun (WGS) entry which is preliminary data.</text>
</comment>
<reference evidence="2 3" key="1">
    <citation type="submission" date="2014-07" db="EMBL/GenBank/DDBJ databases">
        <title>Genome of Chryseobacterium formosense LMG 24722.</title>
        <authorList>
            <person name="Pipes S.E."/>
            <person name="Stropko S.J."/>
            <person name="Newman J.D."/>
        </authorList>
    </citation>
    <scope>NUCLEOTIDE SEQUENCE [LARGE SCALE GENOMIC DNA]</scope>
    <source>
        <strain evidence="2 3">LMG 24722</strain>
    </source>
</reference>
<dbReference type="Proteomes" id="UP000028713">
    <property type="component" value="Unassembled WGS sequence"/>
</dbReference>
<evidence type="ECO:0000313" key="3">
    <source>
        <dbReference type="Proteomes" id="UP000028713"/>
    </source>
</evidence>
<feature type="transmembrane region" description="Helical" evidence="1">
    <location>
        <begin position="106"/>
        <end position="124"/>
    </location>
</feature>
<gene>
    <name evidence="2" type="ORF">IX39_07480</name>
</gene>
<keyword evidence="1" id="KW-1133">Transmembrane helix</keyword>
<feature type="transmembrane region" description="Helical" evidence="1">
    <location>
        <begin position="72"/>
        <end position="94"/>
    </location>
</feature>
<dbReference type="AlphaFoldDB" id="A0A085Z7R6"/>
<dbReference type="EMBL" id="JPRP01000001">
    <property type="protein sequence ID" value="KFF00480.1"/>
    <property type="molecule type" value="Genomic_DNA"/>
</dbReference>
<evidence type="ECO:0000256" key="1">
    <source>
        <dbReference type="SAM" id="Phobius"/>
    </source>
</evidence>
<evidence type="ECO:0000313" key="2">
    <source>
        <dbReference type="EMBL" id="KFF00480.1"/>
    </source>
</evidence>
<keyword evidence="3" id="KW-1185">Reference proteome</keyword>
<keyword evidence="1" id="KW-0472">Membrane</keyword>